<keyword evidence="7" id="KW-1133">Transmembrane helix</keyword>
<keyword evidence="7" id="KW-0472">Membrane</keyword>
<evidence type="ECO:0000256" key="5">
    <source>
        <dbReference type="PROSITE-ProRule" id="PRU00206"/>
    </source>
</evidence>
<feature type="disulfide bond" evidence="5">
    <location>
        <begin position="36"/>
        <end position="51"/>
    </location>
</feature>
<feature type="repeat" description="TNFR-Cys" evidence="5">
    <location>
        <begin position="75"/>
        <end position="116"/>
    </location>
</feature>
<sequence length="478" mass="52162">MKVRRDLYAALACWALEILCLQAQLLPYTPSQVFPCHNPRQEYYNENIQKCCSLCPPGSRVHQKCDSSVNTQCVPCGEGLFNMAWSRAPRCFSCSPPCKEGFVEEKTCTSTQNRVCWCPRGHFCSSLVSGKCYHCQPYRKCEMGYGVLQPGTRETDVECAPCQPGTFSDHESHQNVCTPHRTCQPVLVPGNSTHNTVCGNPGGQVNPRTTTPQVTTATKRLLWRLGTERPTSNQQDPSAQTGRIVGMMAIPVVLAALICFIVFRKNGQKCVLKREEKKQPFLPAEKFPVKWPQEPAAVGQEKDSLLRMSPSSLGDSPAGCEKSSETDNGDPPKLETDDVQQRSVNTEACKSTADSTGIVANGKIHVNVSCVVSVCNDSHSPALKPSGAAETGHPADPPFSQEETATRGESGRAVAVEVEDSSDFLDPCGGKPLPLSVQDAGMRTTEGFPGSDFRLARVTPQMTEAEKTFAKDKKNLFR</sequence>
<feature type="disulfide bond" evidence="5">
    <location>
        <begin position="52"/>
        <end position="65"/>
    </location>
</feature>
<dbReference type="SUPFAM" id="SSF57586">
    <property type="entry name" value="TNF receptor-like"/>
    <property type="match status" value="3"/>
</dbReference>
<feature type="region of interest" description="Disordered" evidence="6">
    <location>
        <begin position="383"/>
        <end position="452"/>
    </location>
</feature>
<dbReference type="InterPro" id="IPR051670">
    <property type="entry name" value="TNF_chemokine_rcpt-like"/>
</dbReference>
<dbReference type="GeneID" id="113427330"/>
<feature type="disulfide bond" evidence="5">
    <location>
        <begin position="55"/>
        <end position="73"/>
    </location>
</feature>
<dbReference type="KEGG" id="nss:113427330"/>
<evidence type="ECO:0000313" key="10">
    <source>
        <dbReference type="Proteomes" id="UP000504612"/>
    </source>
</evidence>
<comment type="caution">
    <text evidence="5">Lacks conserved residue(s) required for the propagation of feature annotation.</text>
</comment>
<keyword evidence="7" id="KW-0812">Transmembrane</keyword>
<dbReference type="SMART" id="SM00208">
    <property type="entry name" value="TNFR"/>
    <property type="match status" value="4"/>
</dbReference>
<organism evidence="10 11">
    <name type="scientific">Notechis scutatus</name>
    <name type="common">mainland tiger snake</name>
    <dbReference type="NCBI Taxonomy" id="8663"/>
    <lineage>
        <taxon>Eukaryota</taxon>
        <taxon>Metazoa</taxon>
        <taxon>Chordata</taxon>
        <taxon>Craniata</taxon>
        <taxon>Vertebrata</taxon>
        <taxon>Euteleostomi</taxon>
        <taxon>Lepidosauria</taxon>
        <taxon>Squamata</taxon>
        <taxon>Bifurcata</taxon>
        <taxon>Unidentata</taxon>
        <taxon>Episquamata</taxon>
        <taxon>Toxicofera</taxon>
        <taxon>Serpentes</taxon>
        <taxon>Colubroidea</taxon>
        <taxon>Elapidae</taxon>
        <taxon>Hydrophiinae</taxon>
        <taxon>Notechis</taxon>
    </lineage>
</organism>
<feature type="signal peptide" evidence="8">
    <location>
        <begin position="1"/>
        <end position="23"/>
    </location>
</feature>
<dbReference type="GO" id="GO:0005031">
    <property type="term" value="F:tumor necrosis factor receptor activity"/>
    <property type="evidence" value="ECO:0007669"/>
    <property type="project" value="TreeGrafter"/>
</dbReference>
<feature type="compositionally biased region" description="Basic and acidic residues" evidence="6">
    <location>
        <begin position="322"/>
        <end position="340"/>
    </location>
</feature>
<dbReference type="GO" id="GO:0042129">
    <property type="term" value="P:regulation of T cell proliferation"/>
    <property type="evidence" value="ECO:0007669"/>
    <property type="project" value="TreeGrafter"/>
</dbReference>
<gene>
    <name evidence="11" type="primary">LOC113427330</name>
</gene>
<dbReference type="GO" id="GO:0150079">
    <property type="term" value="P:negative regulation of neuroinflammatory response"/>
    <property type="evidence" value="ECO:0007669"/>
    <property type="project" value="TreeGrafter"/>
</dbReference>
<evidence type="ECO:0000256" key="8">
    <source>
        <dbReference type="SAM" id="SignalP"/>
    </source>
</evidence>
<accession>A0A6J1VRH7</accession>
<evidence type="ECO:0000256" key="1">
    <source>
        <dbReference type="ARBA" id="ARBA00022729"/>
    </source>
</evidence>
<dbReference type="GO" id="GO:0043120">
    <property type="term" value="F:tumor necrosis factor binding"/>
    <property type="evidence" value="ECO:0007669"/>
    <property type="project" value="TreeGrafter"/>
</dbReference>
<dbReference type="Gene3D" id="2.10.50.10">
    <property type="entry name" value="Tumor Necrosis Factor Receptor, subunit A, domain 2"/>
    <property type="match status" value="3"/>
</dbReference>
<dbReference type="Proteomes" id="UP000504612">
    <property type="component" value="Unplaced"/>
</dbReference>
<name>A0A6J1VRH7_9SAUR</name>
<keyword evidence="3 5" id="KW-1015">Disulfide bond</keyword>
<feature type="domain" description="TNFR-Cys" evidence="9">
    <location>
        <begin position="117"/>
        <end position="159"/>
    </location>
</feature>
<evidence type="ECO:0000256" key="2">
    <source>
        <dbReference type="ARBA" id="ARBA00022737"/>
    </source>
</evidence>
<evidence type="ECO:0000259" key="9">
    <source>
        <dbReference type="PROSITE" id="PS50050"/>
    </source>
</evidence>
<dbReference type="PROSITE" id="PS50050">
    <property type="entry name" value="TNFR_NGFR_2"/>
    <property type="match status" value="4"/>
</dbReference>
<dbReference type="GO" id="GO:0008630">
    <property type="term" value="P:intrinsic apoptotic signaling pathway in response to DNA damage"/>
    <property type="evidence" value="ECO:0007669"/>
    <property type="project" value="TreeGrafter"/>
</dbReference>
<dbReference type="InterPro" id="IPR001368">
    <property type="entry name" value="TNFR/NGFR_Cys_rich_reg"/>
</dbReference>
<dbReference type="PANTHER" id="PTHR47386">
    <property type="entry name" value="TUMOR NECROSIS FACTOR RECEPTOR SUPERFAMILY MEMBER 1B"/>
    <property type="match status" value="1"/>
</dbReference>
<feature type="repeat" description="TNFR-Cys" evidence="5">
    <location>
        <begin position="161"/>
        <end position="198"/>
    </location>
</feature>
<proteinExistence type="predicted"/>
<feature type="domain" description="TNFR-Cys" evidence="9">
    <location>
        <begin position="161"/>
        <end position="198"/>
    </location>
</feature>
<dbReference type="GO" id="GO:0051044">
    <property type="term" value="P:positive regulation of membrane protein ectodomain proteolysis"/>
    <property type="evidence" value="ECO:0007669"/>
    <property type="project" value="TreeGrafter"/>
</dbReference>
<reference evidence="11" key="1">
    <citation type="submission" date="2025-08" db="UniProtKB">
        <authorList>
            <consortium name="RefSeq"/>
        </authorList>
    </citation>
    <scope>IDENTIFICATION</scope>
</reference>
<feature type="domain" description="TNFR-Cys" evidence="9">
    <location>
        <begin position="35"/>
        <end position="73"/>
    </location>
</feature>
<evidence type="ECO:0000256" key="6">
    <source>
        <dbReference type="SAM" id="MobiDB-lite"/>
    </source>
</evidence>
<dbReference type="PROSITE" id="PS00652">
    <property type="entry name" value="TNFR_NGFR_1"/>
    <property type="match status" value="2"/>
</dbReference>
<dbReference type="GO" id="GO:0048714">
    <property type="term" value="P:positive regulation of oligodendrocyte differentiation"/>
    <property type="evidence" value="ECO:0007669"/>
    <property type="project" value="TreeGrafter"/>
</dbReference>
<keyword evidence="1 8" id="KW-0732">Signal</keyword>
<keyword evidence="10" id="KW-1185">Reference proteome</keyword>
<feature type="region of interest" description="Disordered" evidence="6">
    <location>
        <begin position="292"/>
        <end position="348"/>
    </location>
</feature>
<feature type="domain" description="TNFR-Cys" evidence="9">
    <location>
        <begin position="75"/>
        <end position="116"/>
    </location>
</feature>
<feature type="transmembrane region" description="Helical" evidence="7">
    <location>
        <begin position="244"/>
        <end position="263"/>
    </location>
</feature>
<feature type="repeat" description="TNFR-Cys" evidence="5">
    <location>
        <begin position="117"/>
        <end position="159"/>
    </location>
</feature>
<dbReference type="GO" id="GO:0097191">
    <property type="term" value="P:extrinsic apoptotic signaling pathway"/>
    <property type="evidence" value="ECO:0007669"/>
    <property type="project" value="TreeGrafter"/>
</dbReference>
<evidence type="ECO:0000313" key="11">
    <source>
        <dbReference type="RefSeq" id="XP_026545601.1"/>
    </source>
</evidence>
<dbReference type="GO" id="GO:0002724">
    <property type="term" value="P:regulation of T cell cytokine production"/>
    <property type="evidence" value="ECO:0007669"/>
    <property type="project" value="TreeGrafter"/>
</dbReference>
<feature type="disulfide bond" evidence="5">
    <location>
        <begin position="98"/>
        <end position="116"/>
    </location>
</feature>
<protein>
    <submittedName>
        <fullName evidence="11">Tumor necrosis factor receptor superfamily member 1B-like</fullName>
    </submittedName>
</protein>
<feature type="disulfide bond" evidence="5">
    <location>
        <begin position="141"/>
        <end position="159"/>
    </location>
</feature>
<keyword evidence="4" id="KW-0325">Glycoprotein</keyword>
<feature type="disulfide bond" evidence="5">
    <location>
        <begin position="162"/>
        <end position="177"/>
    </location>
</feature>
<dbReference type="Pfam" id="PF00020">
    <property type="entry name" value="TNFR_c6"/>
    <property type="match status" value="4"/>
</dbReference>
<feature type="disulfide bond" evidence="5">
    <location>
        <begin position="76"/>
        <end position="91"/>
    </location>
</feature>
<dbReference type="RefSeq" id="XP_026545601.1">
    <property type="nucleotide sequence ID" value="XM_026689816.1"/>
</dbReference>
<evidence type="ECO:0000256" key="3">
    <source>
        <dbReference type="ARBA" id="ARBA00023157"/>
    </source>
</evidence>
<keyword evidence="2" id="KW-0677">Repeat</keyword>
<evidence type="ECO:0000256" key="7">
    <source>
        <dbReference type="SAM" id="Phobius"/>
    </source>
</evidence>
<dbReference type="PANTHER" id="PTHR47386:SF1">
    <property type="entry name" value="TUMOR NECROSIS FACTOR RECEPTOR SUPERFAMILY MEMBER 1B"/>
    <property type="match status" value="1"/>
</dbReference>
<dbReference type="GO" id="GO:0031643">
    <property type="term" value="P:positive regulation of myelination"/>
    <property type="evidence" value="ECO:0007669"/>
    <property type="project" value="TreeGrafter"/>
</dbReference>
<evidence type="ECO:0000256" key="4">
    <source>
        <dbReference type="ARBA" id="ARBA00023180"/>
    </source>
</evidence>
<feature type="chain" id="PRO_5027072446" evidence="8">
    <location>
        <begin position="24"/>
        <end position="478"/>
    </location>
</feature>
<feature type="repeat" description="TNFR-Cys" evidence="5">
    <location>
        <begin position="35"/>
        <end position="73"/>
    </location>
</feature>
<dbReference type="AlphaFoldDB" id="A0A6J1VRH7"/>